<dbReference type="SMART" id="SM00248">
    <property type="entry name" value="ANK"/>
    <property type="match status" value="3"/>
</dbReference>
<keyword evidence="1" id="KW-0677">Repeat</keyword>
<dbReference type="PANTHER" id="PTHR24171">
    <property type="entry name" value="ANKYRIN REPEAT DOMAIN-CONTAINING PROTEIN 39-RELATED"/>
    <property type="match status" value="1"/>
</dbReference>
<dbReference type="STRING" id="29655.A0A0K9NSA1"/>
<reference evidence="6" key="1">
    <citation type="journal article" date="2016" name="Nature">
        <title>The genome of the seagrass Zostera marina reveals angiosperm adaptation to the sea.</title>
        <authorList>
            <person name="Olsen J.L."/>
            <person name="Rouze P."/>
            <person name="Verhelst B."/>
            <person name="Lin Y.-C."/>
            <person name="Bayer T."/>
            <person name="Collen J."/>
            <person name="Dattolo E."/>
            <person name="De Paoli E."/>
            <person name="Dittami S."/>
            <person name="Maumus F."/>
            <person name="Michel G."/>
            <person name="Kersting A."/>
            <person name="Lauritano C."/>
            <person name="Lohaus R."/>
            <person name="Toepel M."/>
            <person name="Tonon T."/>
            <person name="Vanneste K."/>
            <person name="Amirebrahimi M."/>
            <person name="Brakel J."/>
            <person name="Bostroem C."/>
            <person name="Chovatia M."/>
            <person name="Grimwood J."/>
            <person name="Jenkins J.W."/>
            <person name="Jueterbock A."/>
            <person name="Mraz A."/>
            <person name="Stam W.T."/>
            <person name="Tice H."/>
            <person name="Bornberg-Bauer E."/>
            <person name="Green P.J."/>
            <person name="Pearson G.A."/>
            <person name="Procaccini G."/>
            <person name="Duarte C.M."/>
            <person name="Schmutz J."/>
            <person name="Reusch T.B.H."/>
            <person name="Van de Peer Y."/>
        </authorList>
    </citation>
    <scope>NUCLEOTIDE SEQUENCE [LARGE SCALE GENOMIC DNA]</scope>
    <source>
        <strain evidence="6">cv. Finnish</strain>
    </source>
</reference>
<name>A0A0K9NSA1_ZOSMR</name>
<dbReference type="PROSITE" id="PS50297">
    <property type="entry name" value="ANK_REP_REGION"/>
    <property type="match status" value="2"/>
</dbReference>
<keyword evidence="2 3" id="KW-0040">ANK repeat</keyword>
<dbReference type="OrthoDB" id="10057496at2759"/>
<dbReference type="SUPFAM" id="SSF48403">
    <property type="entry name" value="Ankyrin repeat"/>
    <property type="match status" value="1"/>
</dbReference>
<dbReference type="Pfam" id="PF12796">
    <property type="entry name" value="Ank_2"/>
    <property type="match status" value="1"/>
</dbReference>
<dbReference type="Proteomes" id="UP000036987">
    <property type="component" value="Unassembled WGS sequence"/>
</dbReference>
<evidence type="ECO:0000256" key="3">
    <source>
        <dbReference type="PROSITE-ProRule" id="PRU00023"/>
    </source>
</evidence>
<gene>
    <name evidence="5" type="ORF">ZOSMA_72G00370</name>
</gene>
<evidence type="ECO:0000313" key="6">
    <source>
        <dbReference type="Proteomes" id="UP000036987"/>
    </source>
</evidence>
<keyword evidence="6" id="KW-1185">Reference proteome</keyword>
<feature type="repeat" description="ANK" evidence="3">
    <location>
        <begin position="89"/>
        <end position="121"/>
    </location>
</feature>
<feature type="region of interest" description="Disordered" evidence="4">
    <location>
        <begin position="1"/>
        <end position="22"/>
    </location>
</feature>
<proteinExistence type="predicted"/>
<evidence type="ECO:0000256" key="1">
    <source>
        <dbReference type="ARBA" id="ARBA00022737"/>
    </source>
</evidence>
<dbReference type="AlphaFoldDB" id="A0A0K9NSA1"/>
<sequence>MGAEEQNPTPSLTSANAAPDRRDYTQDLLDAARYNDFEDMMSFVEGGVSLDCKDREGRTALHMAAANGHHAMVDYILDKGADINVCNSENNTPLHWACLNGHVEVIKSMITRGADVSKLNRHDRTPIDEAVMNGKLEVIDAFNTAVAQAELDGVAISKSID</sequence>
<protein>
    <submittedName>
        <fullName evidence="5">Putative Ankyrin repeat-containing protein</fullName>
    </submittedName>
</protein>
<comment type="caution">
    <text evidence="5">The sequence shown here is derived from an EMBL/GenBank/DDBJ whole genome shotgun (WGS) entry which is preliminary data.</text>
</comment>
<dbReference type="PROSITE" id="PS50088">
    <property type="entry name" value="ANK_REPEAT"/>
    <property type="match status" value="2"/>
</dbReference>
<evidence type="ECO:0000256" key="4">
    <source>
        <dbReference type="SAM" id="MobiDB-lite"/>
    </source>
</evidence>
<feature type="repeat" description="ANK" evidence="3">
    <location>
        <begin position="56"/>
        <end position="88"/>
    </location>
</feature>
<organism evidence="5 6">
    <name type="scientific">Zostera marina</name>
    <name type="common">Eelgrass</name>
    <dbReference type="NCBI Taxonomy" id="29655"/>
    <lineage>
        <taxon>Eukaryota</taxon>
        <taxon>Viridiplantae</taxon>
        <taxon>Streptophyta</taxon>
        <taxon>Embryophyta</taxon>
        <taxon>Tracheophyta</taxon>
        <taxon>Spermatophyta</taxon>
        <taxon>Magnoliopsida</taxon>
        <taxon>Liliopsida</taxon>
        <taxon>Zosteraceae</taxon>
        <taxon>Zostera</taxon>
    </lineage>
</organism>
<evidence type="ECO:0000313" key="5">
    <source>
        <dbReference type="EMBL" id="KMZ58875.1"/>
    </source>
</evidence>
<dbReference type="EMBL" id="LFYR01001858">
    <property type="protein sequence ID" value="KMZ58875.1"/>
    <property type="molecule type" value="Genomic_DNA"/>
</dbReference>
<accession>A0A0K9NSA1</accession>
<evidence type="ECO:0000256" key="2">
    <source>
        <dbReference type="ARBA" id="ARBA00023043"/>
    </source>
</evidence>
<dbReference type="PRINTS" id="PR01415">
    <property type="entry name" value="ANKYRIN"/>
</dbReference>
<feature type="compositionally biased region" description="Polar residues" evidence="4">
    <location>
        <begin position="1"/>
        <end position="16"/>
    </location>
</feature>
<dbReference type="PANTHER" id="PTHR24171:SF8">
    <property type="entry name" value="BRCA1-ASSOCIATED RING DOMAIN PROTEIN 1"/>
    <property type="match status" value="1"/>
</dbReference>
<dbReference type="InterPro" id="IPR002110">
    <property type="entry name" value="Ankyrin_rpt"/>
</dbReference>
<dbReference type="OMA" id="NSHDRTP"/>
<dbReference type="InterPro" id="IPR036770">
    <property type="entry name" value="Ankyrin_rpt-contain_sf"/>
</dbReference>
<dbReference type="Gene3D" id="1.25.40.20">
    <property type="entry name" value="Ankyrin repeat-containing domain"/>
    <property type="match status" value="2"/>
</dbReference>